<sequence length="93" mass="11019">MRIKLFYVHVYGHITYQYSIRVQLYIFLYKYQYAAVNGIKLDFDANHIYTTIRSGNSRSLISMKTDQLTLNIRVEGNDDNLDINRRSTQSVYV</sequence>
<evidence type="ECO:0000313" key="1">
    <source>
        <dbReference type="EMBL" id="KAL0121544.1"/>
    </source>
</evidence>
<name>A0AAW2G3A4_9HYME</name>
<protein>
    <submittedName>
        <fullName evidence="1">Uncharacterized protein</fullName>
    </submittedName>
</protein>
<accession>A0AAW2G3A4</accession>
<keyword evidence="2" id="KW-1185">Reference proteome</keyword>
<evidence type="ECO:0000313" key="2">
    <source>
        <dbReference type="Proteomes" id="UP001430953"/>
    </source>
</evidence>
<gene>
    <name evidence="1" type="ORF">PUN28_006809</name>
</gene>
<reference evidence="1 2" key="1">
    <citation type="submission" date="2023-03" db="EMBL/GenBank/DDBJ databases">
        <title>High recombination rates correlate with genetic variation in Cardiocondyla obscurior ants.</title>
        <authorList>
            <person name="Errbii M."/>
        </authorList>
    </citation>
    <scope>NUCLEOTIDE SEQUENCE [LARGE SCALE GENOMIC DNA]</scope>
    <source>
        <strain evidence="1">Alpha-2009</strain>
        <tissue evidence="1">Whole body</tissue>
    </source>
</reference>
<comment type="caution">
    <text evidence="1">The sequence shown here is derived from an EMBL/GenBank/DDBJ whole genome shotgun (WGS) entry which is preliminary data.</text>
</comment>
<dbReference type="EMBL" id="JADYXP020000006">
    <property type="protein sequence ID" value="KAL0121544.1"/>
    <property type="molecule type" value="Genomic_DNA"/>
</dbReference>
<dbReference type="Proteomes" id="UP001430953">
    <property type="component" value="Unassembled WGS sequence"/>
</dbReference>
<organism evidence="1 2">
    <name type="scientific">Cardiocondyla obscurior</name>
    <dbReference type="NCBI Taxonomy" id="286306"/>
    <lineage>
        <taxon>Eukaryota</taxon>
        <taxon>Metazoa</taxon>
        <taxon>Ecdysozoa</taxon>
        <taxon>Arthropoda</taxon>
        <taxon>Hexapoda</taxon>
        <taxon>Insecta</taxon>
        <taxon>Pterygota</taxon>
        <taxon>Neoptera</taxon>
        <taxon>Endopterygota</taxon>
        <taxon>Hymenoptera</taxon>
        <taxon>Apocrita</taxon>
        <taxon>Aculeata</taxon>
        <taxon>Formicoidea</taxon>
        <taxon>Formicidae</taxon>
        <taxon>Myrmicinae</taxon>
        <taxon>Cardiocondyla</taxon>
    </lineage>
</organism>
<dbReference type="AlphaFoldDB" id="A0AAW2G3A4"/>
<proteinExistence type="predicted"/>